<organism evidence="3 4">
    <name type="scientific">Lactuca virosa</name>
    <dbReference type="NCBI Taxonomy" id="75947"/>
    <lineage>
        <taxon>Eukaryota</taxon>
        <taxon>Viridiplantae</taxon>
        <taxon>Streptophyta</taxon>
        <taxon>Embryophyta</taxon>
        <taxon>Tracheophyta</taxon>
        <taxon>Spermatophyta</taxon>
        <taxon>Magnoliopsida</taxon>
        <taxon>eudicotyledons</taxon>
        <taxon>Gunneridae</taxon>
        <taxon>Pentapetalae</taxon>
        <taxon>asterids</taxon>
        <taxon>campanulids</taxon>
        <taxon>Asterales</taxon>
        <taxon>Asteraceae</taxon>
        <taxon>Cichorioideae</taxon>
        <taxon>Cichorieae</taxon>
        <taxon>Lactucinae</taxon>
        <taxon>Lactuca</taxon>
    </lineage>
</organism>
<evidence type="ECO:0000259" key="2">
    <source>
        <dbReference type="Pfam" id="PF13966"/>
    </source>
</evidence>
<dbReference type="AlphaFoldDB" id="A0AAU9P4I5"/>
<dbReference type="PANTHER" id="PTHR36617">
    <property type="entry name" value="PROTEIN, PUTATIVE-RELATED"/>
    <property type="match status" value="1"/>
</dbReference>
<evidence type="ECO:0000313" key="4">
    <source>
        <dbReference type="Proteomes" id="UP001157418"/>
    </source>
</evidence>
<name>A0AAU9P4I5_9ASTR</name>
<dbReference type="EMBL" id="CAKMRJ010005523">
    <property type="protein sequence ID" value="CAH1445192.1"/>
    <property type="molecule type" value="Genomic_DNA"/>
</dbReference>
<accession>A0AAU9P4I5</accession>
<evidence type="ECO:0000256" key="1">
    <source>
        <dbReference type="SAM" id="Phobius"/>
    </source>
</evidence>
<keyword evidence="1" id="KW-0472">Membrane</keyword>
<dbReference type="Proteomes" id="UP001157418">
    <property type="component" value="Unassembled WGS sequence"/>
</dbReference>
<keyword evidence="1" id="KW-0812">Transmembrane</keyword>
<keyword evidence="4" id="KW-1185">Reference proteome</keyword>
<gene>
    <name evidence="3" type="ORF">LVIROSA_LOCUS30969</name>
</gene>
<dbReference type="PANTHER" id="PTHR36617:SF15">
    <property type="entry name" value="REVERSE TRANSCRIPTASE ZINC-BINDING DOMAIN-CONTAINING PROTEIN"/>
    <property type="match status" value="1"/>
</dbReference>
<feature type="domain" description="Reverse transcriptase zinc-binding" evidence="2">
    <location>
        <begin position="156"/>
        <end position="224"/>
    </location>
</feature>
<proteinExistence type="predicted"/>
<dbReference type="InterPro" id="IPR026960">
    <property type="entry name" value="RVT-Znf"/>
</dbReference>
<keyword evidence="1" id="KW-1133">Transmembrane helix</keyword>
<reference evidence="3 4" key="1">
    <citation type="submission" date="2022-01" db="EMBL/GenBank/DDBJ databases">
        <authorList>
            <person name="Xiong W."/>
            <person name="Schranz E."/>
        </authorList>
    </citation>
    <scope>NUCLEOTIDE SEQUENCE [LARGE SCALE GENOMIC DNA]</scope>
</reference>
<evidence type="ECO:0000313" key="3">
    <source>
        <dbReference type="EMBL" id="CAH1445192.1"/>
    </source>
</evidence>
<dbReference type="Pfam" id="PF13966">
    <property type="entry name" value="zf-RVT"/>
    <property type="match status" value="1"/>
</dbReference>
<comment type="caution">
    <text evidence="3">The sequence shown here is derived from an EMBL/GenBank/DDBJ whole genome shotgun (WGS) entry which is preliminary data.</text>
</comment>
<feature type="transmembrane region" description="Helical" evidence="1">
    <location>
        <begin position="322"/>
        <end position="345"/>
    </location>
</feature>
<sequence length="362" mass="41149">MSEIGDIGYIKELYTYNLKIRNYMSSLLLRTTETTELSSWNHPRYRVSPGTRENTNFWNEAWLGTSPLSLRFPNLFKLEKRKSSRISERRNSYGFAADWKRTPSAPVEIAKLEELKEIINSFSFSNAKDSWKFSLARDGVFRVNILRDQIDSVITDVSIKRMEWNSMVPIKVLVFIWRACLGRIPTADALAHRGVNTNSTLCSMCSSQEETADHLLVYCMFAHNTYKWISKWCGIDLHRFSTVEDVISFASQWGTLFSPKSSNRFSPAMSTEGSSHSSVIHTLPLTTPSITLVQFPSSLKLLSTNYMSWKTQIEALLYGLDLYKLLMALTMCLNLLSLPMALLLLTKITQPGSAKIACCSVL</sequence>
<protein>
    <recommendedName>
        <fullName evidence="2">Reverse transcriptase zinc-binding domain-containing protein</fullName>
    </recommendedName>
</protein>